<dbReference type="SUPFAM" id="SSF52058">
    <property type="entry name" value="L domain-like"/>
    <property type="match status" value="1"/>
</dbReference>
<dbReference type="InterPro" id="IPR001611">
    <property type="entry name" value="Leu-rich_rpt"/>
</dbReference>
<dbReference type="PROSITE" id="PS51450">
    <property type="entry name" value="LRR"/>
    <property type="match status" value="1"/>
</dbReference>
<dbReference type="PANTHER" id="PTHR45617">
    <property type="entry name" value="LEUCINE RICH REPEAT FAMILY PROTEIN"/>
    <property type="match status" value="1"/>
</dbReference>
<dbReference type="InterPro" id="IPR032675">
    <property type="entry name" value="LRR_dom_sf"/>
</dbReference>
<keyword evidence="2" id="KW-0677">Repeat</keyword>
<sequence>MNIIQDKRETVIRENNTAQEKLINILETHEKTITELILDESLHGELDLSIFEDMGFTKIKHLDLGEGEITGIVNYPESLQVLKCANNLLTQIENLPKDILEIDFQYNYLSHVDFKGLNKLYKINISHNKIGEVENLPPNLEELYCENNNLKNLNLVENNKLHVLHISHNPNIVLENVPKSLVDLKMEENPFSEVTYQEMHPDEREHHRDDKKNFIEAVNEFLKLKKMYEYLLYENKKEVYDSKKTMRGKNTARKLAQQVKPRCINCHRPVGTIFSIKNGEYTAICGDTNAQTKCSLNIKILGGGYSSHDNILYLFREEVEELKEKIITRKLDTLFNYVNENKAISIFKKELEDYNFTNSMYKQLYEKNIELYNDPIRKELIAKKENEISKLMEIMNKLLEEYEKTNNKEILRNAVEIQVKEIIPEMENLRRLKYELMEMDNITINAGGFGKSIIDVNCKLVQRYANLSRYDHTFGEEPSVVKFVKTGK</sequence>
<evidence type="ECO:0000256" key="3">
    <source>
        <dbReference type="SAM" id="Coils"/>
    </source>
</evidence>
<dbReference type="Gene3D" id="3.80.10.10">
    <property type="entry name" value="Ribonuclease Inhibitor"/>
    <property type="match status" value="1"/>
</dbReference>
<keyword evidence="1" id="KW-0433">Leucine-rich repeat</keyword>
<evidence type="ECO:0000313" key="4">
    <source>
        <dbReference type="EMBL" id="QHT31634.1"/>
    </source>
</evidence>
<name>A0A6C0ER15_9ZZZZ</name>
<evidence type="ECO:0000256" key="2">
    <source>
        <dbReference type="ARBA" id="ARBA00022737"/>
    </source>
</evidence>
<dbReference type="AlphaFoldDB" id="A0A6C0ER15"/>
<dbReference type="EMBL" id="MN738924">
    <property type="protein sequence ID" value="QHT31634.1"/>
    <property type="molecule type" value="Genomic_DNA"/>
</dbReference>
<feature type="coiled-coil region" evidence="3">
    <location>
        <begin position="381"/>
        <end position="408"/>
    </location>
</feature>
<keyword evidence="3" id="KW-0175">Coiled coil</keyword>
<reference evidence="4" key="1">
    <citation type="journal article" date="2020" name="Nature">
        <title>Giant virus diversity and host interactions through global metagenomics.</title>
        <authorList>
            <person name="Schulz F."/>
            <person name="Roux S."/>
            <person name="Paez-Espino D."/>
            <person name="Jungbluth S."/>
            <person name="Walsh D.A."/>
            <person name="Denef V.J."/>
            <person name="McMahon K.D."/>
            <person name="Konstantinidis K.T."/>
            <person name="Eloe-Fadrosh E.A."/>
            <person name="Kyrpides N.C."/>
            <person name="Woyke T."/>
        </authorList>
    </citation>
    <scope>NUCLEOTIDE SEQUENCE</scope>
    <source>
        <strain evidence="4">GVMAG-M-3300009155-48</strain>
    </source>
</reference>
<evidence type="ECO:0000256" key="1">
    <source>
        <dbReference type="ARBA" id="ARBA00022614"/>
    </source>
</evidence>
<organism evidence="4">
    <name type="scientific">viral metagenome</name>
    <dbReference type="NCBI Taxonomy" id="1070528"/>
    <lineage>
        <taxon>unclassified sequences</taxon>
        <taxon>metagenomes</taxon>
        <taxon>organismal metagenomes</taxon>
    </lineage>
</organism>
<protein>
    <submittedName>
        <fullName evidence="4">Uncharacterized protein</fullName>
    </submittedName>
</protein>
<accession>A0A6C0ER15</accession>
<proteinExistence type="predicted"/>